<comment type="caution">
    <text evidence="6">The sequence shown here is derived from an EMBL/GenBank/DDBJ whole genome shotgun (WGS) entry which is preliminary data.</text>
</comment>
<sequence length="123" mass="13612">MGMRLGHPAIEGFGLDRWLAFPHILVSGKGETRSPFDSELARIGRSRRIGLVVPSFIMVPGLLQETNMIAMLPSRLVAVRPDQISLPLPIPVAGFPLHLGWHRRRTKDKGLRHVAGLLAQLLN</sequence>
<feature type="domain" description="LysR substrate-binding" evidence="5">
    <location>
        <begin position="16"/>
        <end position="120"/>
    </location>
</feature>
<evidence type="ECO:0000256" key="3">
    <source>
        <dbReference type="ARBA" id="ARBA00023125"/>
    </source>
</evidence>
<name>A0A411Z0H2_9RHOB</name>
<proteinExistence type="inferred from homology"/>
<dbReference type="PANTHER" id="PTHR30118:SF15">
    <property type="entry name" value="TRANSCRIPTIONAL REGULATORY PROTEIN"/>
    <property type="match status" value="1"/>
</dbReference>
<keyword evidence="2" id="KW-0805">Transcription regulation</keyword>
<dbReference type="RefSeq" id="WP_118154016.1">
    <property type="nucleotide sequence ID" value="NZ_QWEY01000008.1"/>
</dbReference>
<dbReference type="OrthoDB" id="9811588at2"/>
<dbReference type="PANTHER" id="PTHR30118">
    <property type="entry name" value="HTH-TYPE TRANSCRIPTIONAL REGULATOR LEUO-RELATED"/>
    <property type="match status" value="1"/>
</dbReference>
<evidence type="ECO:0000256" key="1">
    <source>
        <dbReference type="ARBA" id="ARBA00009437"/>
    </source>
</evidence>
<dbReference type="EMBL" id="QWEY01000008">
    <property type="protein sequence ID" value="RGP36557.1"/>
    <property type="molecule type" value="Genomic_DNA"/>
</dbReference>
<evidence type="ECO:0000259" key="5">
    <source>
        <dbReference type="Pfam" id="PF03466"/>
    </source>
</evidence>
<dbReference type="AlphaFoldDB" id="A0A411Z0H2"/>
<reference evidence="6 7" key="1">
    <citation type="submission" date="2018-08" db="EMBL/GenBank/DDBJ databases">
        <title>Flavobacterium tibetense sp. nov., isolated from a wetland YonghuCo on Tibetan Plateau.</title>
        <authorList>
            <person name="Phurbu D."/>
            <person name="Lu H."/>
            <person name="Xing P."/>
        </authorList>
    </citation>
    <scope>NUCLEOTIDE SEQUENCE [LARGE SCALE GENOMIC DNA]</scope>
    <source>
        <strain evidence="6 7">DJC</strain>
    </source>
</reference>
<keyword evidence="4" id="KW-0804">Transcription</keyword>
<evidence type="ECO:0000256" key="2">
    <source>
        <dbReference type="ARBA" id="ARBA00023015"/>
    </source>
</evidence>
<dbReference type="InterPro" id="IPR005119">
    <property type="entry name" value="LysR_subst-bd"/>
</dbReference>
<dbReference type="SUPFAM" id="SSF53850">
    <property type="entry name" value="Periplasmic binding protein-like II"/>
    <property type="match status" value="1"/>
</dbReference>
<dbReference type="GO" id="GO:0003677">
    <property type="term" value="F:DNA binding"/>
    <property type="evidence" value="ECO:0007669"/>
    <property type="project" value="UniProtKB-KW"/>
</dbReference>
<dbReference type="Proteomes" id="UP000284547">
    <property type="component" value="Unassembled WGS sequence"/>
</dbReference>
<dbReference type="Pfam" id="PF03466">
    <property type="entry name" value="LysR_substrate"/>
    <property type="match status" value="1"/>
</dbReference>
<dbReference type="InterPro" id="IPR037402">
    <property type="entry name" value="YidZ_PBP2"/>
</dbReference>
<keyword evidence="7" id="KW-1185">Reference proteome</keyword>
<dbReference type="CDD" id="cd08417">
    <property type="entry name" value="PBP2_Nitroaromatics_like"/>
    <property type="match status" value="1"/>
</dbReference>
<dbReference type="InterPro" id="IPR050389">
    <property type="entry name" value="LysR-type_TF"/>
</dbReference>
<dbReference type="Gene3D" id="3.40.190.10">
    <property type="entry name" value="Periplasmic binding protein-like II"/>
    <property type="match status" value="1"/>
</dbReference>
<keyword evidence="3" id="KW-0238">DNA-binding</keyword>
<protein>
    <recommendedName>
        <fullName evidence="5">LysR substrate-binding domain-containing protein</fullName>
    </recommendedName>
</protein>
<evidence type="ECO:0000313" key="7">
    <source>
        <dbReference type="Proteomes" id="UP000284547"/>
    </source>
</evidence>
<comment type="similarity">
    <text evidence="1">Belongs to the LysR transcriptional regulatory family.</text>
</comment>
<gene>
    <name evidence="6" type="ORF">D1012_14170</name>
</gene>
<evidence type="ECO:0000313" key="6">
    <source>
        <dbReference type="EMBL" id="RGP36557.1"/>
    </source>
</evidence>
<dbReference type="GO" id="GO:0006355">
    <property type="term" value="P:regulation of DNA-templated transcription"/>
    <property type="evidence" value="ECO:0007669"/>
    <property type="project" value="InterPro"/>
</dbReference>
<evidence type="ECO:0000256" key="4">
    <source>
        <dbReference type="ARBA" id="ARBA00023163"/>
    </source>
</evidence>
<accession>A0A411Z0H2</accession>
<organism evidence="6 7">
    <name type="scientific">Pseudotabrizicola alkalilacus</name>
    <dbReference type="NCBI Taxonomy" id="2305252"/>
    <lineage>
        <taxon>Bacteria</taxon>
        <taxon>Pseudomonadati</taxon>
        <taxon>Pseudomonadota</taxon>
        <taxon>Alphaproteobacteria</taxon>
        <taxon>Rhodobacterales</taxon>
        <taxon>Paracoccaceae</taxon>
        <taxon>Pseudotabrizicola</taxon>
    </lineage>
</organism>